<dbReference type="Proteomes" id="UP000885348">
    <property type="component" value="Unassembled WGS sequence"/>
</dbReference>
<keyword evidence="5" id="KW-0012">Acyltransferase</keyword>
<protein>
    <recommendedName>
        <fullName evidence="2">serine O-acetyltransferase</fullName>
        <ecNumber evidence="2">2.3.1.30</ecNumber>
    </recommendedName>
</protein>
<keyword evidence="4" id="KW-0808">Transferase</keyword>
<gene>
    <name evidence="7" type="ORF">D7N80_16385</name>
</gene>
<proteinExistence type="inferred from homology"/>
<dbReference type="GO" id="GO:0008652">
    <property type="term" value="P:amino acid biosynthetic process"/>
    <property type="evidence" value="ECO:0007669"/>
    <property type="project" value="UniProtKB-KW"/>
</dbReference>
<evidence type="ECO:0000256" key="2">
    <source>
        <dbReference type="ARBA" id="ARBA00013266"/>
    </source>
</evidence>
<evidence type="ECO:0000256" key="6">
    <source>
        <dbReference type="ARBA" id="ARBA00049486"/>
    </source>
</evidence>
<dbReference type="InterPro" id="IPR011004">
    <property type="entry name" value="Trimer_LpxA-like_sf"/>
</dbReference>
<organism evidence="7">
    <name type="scientific">Salmonella enterica I</name>
    <dbReference type="NCBI Taxonomy" id="59201"/>
    <lineage>
        <taxon>Bacteria</taxon>
        <taxon>Pseudomonadati</taxon>
        <taxon>Pseudomonadota</taxon>
        <taxon>Gammaproteobacteria</taxon>
        <taxon>Enterobacterales</taxon>
        <taxon>Enterobacteriaceae</taxon>
        <taxon>Salmonella</taxon>
    </lineage>
</organism>
<evidence type="ECO:0000313" key="7">
    <source>
        <dbReference type="EMBL" id="MML54851.1"/>
    </source>
</evidence>
<evidence type="ECO:0000256" key="3">
    <source>
        <dbReference type="ARBA" id="ARBA00022605"/>
    </source>
</evidence>
<accession>A0A3R1BUV9</accession>
<evidence type="ECO:0000256" key="1">
    <source>
        <dbReference type="ARBA" id="ARBA00007274"/>
    </source>
</evidence>
<dbReference type="InterPro" id="IPR001451">
    <property type="entry name" value="Hexapep"/>
</dbReference>
<evidence type="ECO:0000256" key="4">
    <source>
        <dbReference type="ARBA" id="ARBA00022679"/>
    </source>
</evidence>
<dbReference type="PANTHER" id="PTHR42811">
    <property type="entry name" value="SERINE ACETYLTRANSFERASE"/>
    <property type="match status" value="1"/>
</dbReference>
<keyword evidence="3" id="KW-0028">Amino-acid biosynthesis</keyword>
<evidence type="ECO:0000256" key="5">
    <source>
        <dbReference type="ARBA" id="ARBA00023315"/>
    </source>
</evidence>
<dbReference type="SUPFAM" id="SSF51161">
    <property type="entry name" value="Trimeric LpxA-like enzymes"/>
    <property type="match status" value="1"/>
</dbReference>
<comment type="caution">
    <text evidence="7">The sequence shown here is derived from an EMBL/GenBank/DDBJ whole genome shotgun (WGS) entry which is preliminary data.</text>
</comment>
<sequence>MDKISIKFIINGLIFKILYENNIFYLTNGDISLIYRLCYDDLYALSEKDPAGRQDLNYIAITYSSYFAVLSYRISHFLYNKGLFIDAKIISENAKIKTGIEIHPAAIIGKRFVIDHGTGTVIGETSIIGEDCYILQSVIIGASGIANNPIGKRHPVIGNNVEIGAFVNLLGNIKIGNNVKISPRVTITKSVPDNFIVTKKTEIEIVKEIRS</sequence>
<dbReference type="EC" id="2.3.1.30" evidence="2"/>
<comment type="similarity">
    <text evidence="1">Belongs to the transferase hexapeptide repeat family.</text>
</comment>
<dbReference type="Pfam" id="PF00132">
    <property type="entry name" value="Hexapep"/>
    <property type="match status" value="1"/>
</dbReference>
<dbReference type="GO" id="GO:0009001">
    <property type="term" value="F:serine O-acetyltransferase activity"/>
    <property type="evidence" value="ECO:0007669"/>
    <property type="project" value="UniProtKB-EC"/>
</dbReference>
<dbReference type="CDD" id="cd03354">
    <property type="entry name" value="LbH_SAT"/>
    <property type="match status" value="1"/>
</dbReference>
<dbReference type="Gene3D" id="1.10.3130.10">
    <property type="entry name" value="serine acetyltransferase, domain 1"/>
    <property type="match status" value="1"/>
</dbReference>
<dbReference type="InterPro" id="IPR045304">
    <property type="entry name" value="LbH_SAT"/>
</dbReference>
<name>A0A3R1BUV9_SALET</name>
<dbReference type="EMBL" id="RVVJ01000019">
    <property type="protein sequence ID" value="MML54851.1"/>
    <property type="molecule type" value="Genomic_DNA"/>
</dbReference>
<dbReference type="InterPro" id="IPR042122">
    <property type="entry name" value="Ser_AcTrfase_N_sf"/>
</dbReference>
<dbReference type="Gene3D" id="2.160.10.10">
    <property type="entry name" value="Hexapeptide repeat proteins"/>
    <property type="match status" value="1"/>
</dbReference>
<dbReference type="AlphaFoldDB" id="A0A3R1BUV9"/>
<reference evidence="7" key="1">
    <citation type="submission" date="2018-09" db="EMBL/GenBank/DDBJ databases">
        <authorList>
            <person name="Ashton P.M."/>
            <person name="Dallman T."/>
            <person name="Nair S."/>
            <person name="De Pinna E."/>
            <person name="Peters T."/>
            <person name="Grant K."/>
        </authorList>
    </citation>
    <scope>NUCLEOTIDE SEQUENCE [LARGE SCALE GENOMIC DNA]</scope>
    <source>
        <strain evidence="7">598938</strain>
    </source>
</reference>
<comment type="catalytic activity">
    <reaction evidence="6">
        <text>L-serine + acetyl-CoA = O-acetyl-L-serine + CoA</text>
        <dbReference type="Rhea" id="RHEA:24560"/>
        <dbReference type="ChEBI" id="CHEBI:33384"/>
        <dbReference type="ChEBI" id="CHEBI:57287"/>
        <dbReference type="ChEBI" id="CHEBI:57288"/>
        <dbReference type="ChEBI" id="CHEBI:58340"/>
        <dbReference type="EC" id="2.3.1.30"/>
    </reaction>
</comment>